<dbReference type="PANTHER" id="PTHR13000">
    <property type="entry name" value="NUCLEOPORIN P54"/>
    <property type="match status" value="1"/>
</dbReference>
<dbReference type="Proteomes" id="UP000677228">
    <property type="component" value="Unassembled WGS sequence"/>
</dbReference>
<dbReference type="Proteomes" id="UP000663829">
    <property type="component" value="Unassembled WGS sequence"/>
</dbReference>
<feature type="coiled-coil region" evidence="4">
    <location>
        <begin position="402"/>
        <end position="450"/>
    </location>
</feature>
<name>A0A813ZSD1_9BILA</name>
<organism evidence="7 10">
    <name type="scientific">Didymodactylos carnosus</name>
    <dbReference type="NCBI Taxonomy" id="1234261"/>
    <lineage>
        <taxon>Eukaryota</taxon>
        <taxon>Metazoa</taxon>
        <taxon>Spiralia</taxon>
        <taxon>Gnathifera</taxon>
        <taxon>Rotifera</taxon>
        <taxon>Eurotatoria</taxon>
        <taxon>Bdelloidea</taxon>
        <taxon>Philodinida</taxon>
        <taxon>Philodinidae</taxon>
        <taxon>Didymodactylos</taxon>
    </lineage>
</organism>
<evidence type="ECO:0000313" key="9">
    <source>
        <dbReference type="EMBL" id="CAF3685432.1"/>
    </source>
</evidence>
<feature type="domain" description="Nucleoporin Nup54 alpha-helical" evidence="5">
    <location>
        <begin position="373"/>
        <end position="490"/>
    </location>
</feature>
<protein>
    <recommendedName>
        <fullName evidence="5">Nucleoporin Nup54 alpha-helical domain-containing protein</fullName>
    </recommendedName>
</protein>
<keyword evidence="10" id="KW-1185">Reference proteome</keyword>
<dbReference type="GO" id="GO:0036228">
    <property type="term" value="P:protein localization to nuclear inner membrane"/>
    <property type="evidence" value="ECO:0007669"/>
    <property type="project" value="TreeGrafter"/>
</dbReference>
<evidence type="ECO:0000256" key="1">
    <source>
        <dbReference type="ARBA" id="ARBA00004123"/>
    </source>
</evidence>
<evidence type="ECO:0000256" key="4">
    <source>
        <dbReference type="SAM" id="Coils"/>
    </source>
</evidence>
<dbReference type="InterPro" id="IPR024864">
    <property type="entry name" value="Nup54/Nup57/Nup44"/>
</dbReference>
<dbReference type="GO" id="GO:0006999">
    <property type="term" value="P:nuclear pore organization"/>
    <property type="evidence" value="ECO:0007669"/>
    <property type="project" value="TreeGrafter"/>
</dbReference>
<dbReference type="GO" id="GO:0017056">
    <property type="term" value="F:structural constituent of nuclear pore"/>
    <property type="evidence" value="ECO:0007669"/>
    <property type="project" value="TreeGrafter"/>
</dbReference>
<gene>
    <name evidence="7" type="ORF">GPM918_LOCUS8750</name>
    <name evidence="6" type="ORF">OVA965_LOCUS7262</name>
    <name evidence="9" type="ORF">SRO942_LOCUS8752</name>
    <name evidence="8" type="ORF">TMI583_LOCUS7258</name>
</gene>
<comment type="caution">
    <text evidence="7">The sequence shown here is derived from an EMBL/GenBank/DDBJ whole genome shotgun (WGS) entry which is preliminary data.</text>
</comment>
<evidence type="ECO:0000256" key="3">
    <source>
        <dbReference type="ARBA" id="ARBA00023242"/>
    </source>
</evidence>
<evidence type="ECO:0000313" key="7">
    <source>
        <dbReference type="EMBL" id="CAF0903241.1"/>
    </source>
</evidence>
<dbReference type="GO" id="GO:0044613">
    <property type="term" value="C:nuclear pore central transport channel"/>
    <property type="evidence" value="ECO:0007669"/>
    <property type="project" value="TreeGrafter"/>
</dbReference>
<keyword evidence="2" id="KW-0813">Transport</keyword>
<dbReference type="Proteomes" id="UP000682733">
    <property type="component" value="Unassembled WGS sequence"/>
</dbReference>
<dbReference type="GO" id="GO:0006607">
    <property type="term" value="P:NLS-bearing protein import into nucleus"/>
    <property type="evidence" value="ECO:0007669"/>
    <property type="project" value="TreeGrafter"/>
</dbReference>
<keyword evidence="4" id="KW-0175">Coiled coil</keyword>
<dbReference type="EMBL" id="CAJOBC010001560">
    <property type="protein sequence ID" value="CAF3685432.1"/>
    <property type="molecule type" value="Genomic_DNA"/>
</dbReference>
<dbReference type="AlphaFoldDB" id="A0A813ZSD1"/>
<sequence>MTTVNFNGPVFGAATTTSSTTNPFAFGAATNTAAPMFAGFGATSNPAASTFNFTPTNPAVTTSAPAFNSTGFRPVFGATNTATTSAPTMNIFGLNVTASTTQPTLGVGGFNTTATTNPPTFGGFGPTVNTTMATFPFGGAQPQPTSQPFAGFPSLQPQPQSQFPGQIQQLQQQAYNRDDILITSLTTPHLFSDERDDLILKWNILQVFYGTGKTFCHQGAYEVDDKSVYHAFNTYSYSVRPRTRDEDGLVSLIINQKLADVARVKDKFIENLHRLFNNNPNCLIELEGLSALAEDKTQMLIVVRLKQPGSLLTKKVKASDVVNHLSPPQPTQSLSTLLTNNAKQHLESMGIVQIFARTDLTDQEYKQYLDSTPAGLTSFIWEQAKKENPKPQMLLPVALIGVKALRDRMKQQAIEYDAQKQELVSIRQQIQSVKDQCETFRLQMKRYQTNLLEYSHRILKATIQFEIRRRLHEPKLTSNEIKLWTSISPLISYSSQYSSKTLDIRIKDLLMQIRMNPQILKTINWTSLATSSLDNEKLETIKDILHEIHRGIKNILEIVQNDRQTLLKIDEQLPK</sequence>
<comment type="subcellular location">
    <subcellularLocation>
        <location evidence="1">Nucleus</location>
    </subcellularLocation>
</comment>
<dbReference type="Proteomes" id="UP000681722">
    <property type="component" value="Unassembled WGS sequence"/>
</dbReference>
<proteinExistence type="predicted"/>
<evidence type="ECO:0000313" key="6">
    <source>
        <dbReference type="EMBL" id="CAF0853389.1"/>
    </source>
</evidence>
<dbReference type="EMBL" id="CAJNOK010002289">
    <property type="protein sequence ID" value="CAF0853389.1"/>
    <property type="molecule type" value="Genomic_DNA"/>
</dbReference>
<evidence type="ECO:0000313" key="10">
    <source>
        <dbReference type="Proteomes" id="UP000663829"/>
    </source>
</evidence>
<dbReference type="PANTHER" id="PTHR13000:SF0">
    <property type="entry name" value="NUCLEOPORIN P54"/>
    <property type="match status" value="1"/>
</dbReference>
<evidence type="ECO:0000313" key="8">
    <source>
        <dbReference type="EMBL" id="CAF3638559.1"/>
    </source>
</evidence>
<dbReference type="InterPro" id="IPR025712">
    <property type="entry name" value="Nup54_alpha-helical_dom"/>
</dbReference>
<dbReference type="Pfam" id="PF13874">
    <property type="entry name" value="Nup54"/>
    <property type="match status" value="1"/>
</dbReference>
<dbReference type="EMBL" id="CAJOBA010002289">
    <property type="protein sequence ID" value="CAF3638559.1"/>
    <property type="molecule type" value="Genomic_DNA"/>
</dbReference>
<dbReference type="EMBL" id="CAJNOQ010001560">
    <property type="protein sequence ID" value="CAF0903241.1"/>
    <property type="molecule type" value="Genomic_DNA"/>
</dbReference>
<evidence type="ECO:0000259" key="5">
    <source>
        <dbReference type="Pfam" id="PF13874"/>
    </source>
</evidence>
<accession>A0A813ZSD1</accession>
<keyword evidence="3" id="KW-0539">Nucleus</keyword>
<reference evidence="7" key="1">
    <citation type="submission" date="2021-02" db="EMBL/GenBank/DDBJ databases">
        <authorList>
            <person name="Nowell W R."/>
        </authorList>
    </citation>
    <scope>NUCLEOTIDE SEQUENCE</scope>
</reference>
<dbReference type="OrthoDB" id="6162375at2759"/>
<evidence type="ECO:0000256" key="2">
    <source>
        <dbReference type="ARBA" id="ARBA00022448"/>
    </source>
</evidence>